<comment type="caution">
    <text evidence="2">The sequence shown here is derived from an EMBL/GenBank/DDBJ whole genome shotgun (WGS) entry which is preliminary data.</text>
</comment>
<evidence type="ECO:0000313" key="2">
    <source>
        <dbReference type="EMBL" id="MWB77955.1"/>
    </source>
</evidence>
<dbReference type="AlphaFoldDB" id="A0A844W4G0"/>
<dbReference type="InterPro" id="IPR044855">
    <property type="entry name" value="CoA-Trfase_III_dom3_sf"/>
</dbReference>
<dbReference type="SUPFAM" id="SSF89796">
    <property type="entry name" value="CoA-transferase family III (CaiB/BaiF)"/>
    <property type="match status" value="1"/>
</dbReference>
<dbReference type="Pfam" id="PF02515">
    <property type="entry name" value="CoA_transf_3"/>
    <property type="match status" value="1"/>
</dbReference>
<dbReference type="EMBL" id="WNXQ01000003">
    <property type="protein sequence ID" value="MWB77955.1"/>
    <property type="molecule type" value="Genomic_DNA"/>
</dbReference>
<accession>A0A844W4G0</accession>
<dbReference type="RefSeq" id="WP_160382207.1">
    <property type="nucleotide sequence ID" value="NZ_WNXQ01000003.1"/>
</dbReference>
<dbReference type="PANTHER" id="PTHR48207">
    <property type="entry name" value="SUCCINATE--HYDROXYMETHYLGLUTARATE COA-TRANSFERASE"/>
    <property type="match status" value="1"/>
</dbReference>
<proteinExistence type="predicted"/>
<keyword evidence="3" id="KW-1185">Reference proteome</keyword>
<gene>
    <name evidence="2" type="ORF">GLS40_07970</name>
</gene>
<reference evidence="2 3" key="1">
    <citation type="submission" date="2019-11" db="EMBL/GenBank/DDBJ databases">
        <title>Pseudooceanicola pacifica sp. nov., isolated from deep-sea sediment of the Pacific Ocean.</title>
        <authorList>
            <person name="Lyu L."/>
        </authorList>
    </citation>
    <scope>NUCLEOTIDE SEQUENCE [LARGE SCALE GENOMIC DNA]</scope>
    <source>
        <strain evidence="2 3">216_PA32_1</strain>
    </source>
</reference>
<evidence type="ECO:0000256" key="1">
    <source>
        <dbReference type="ARBA" id="ARBA00022679"/>
    </source>
</evidence>
<dbReference type="PANTHER" id="PTHR48207:SF3">
    <property type="entry name" value="SUCCINATE--HYDROXYMETHYLGLUTARATE COA-TRANSFERASE"/>
    <property type="match status" value="1"/>
</dbReference>
<dbReference type="Gene3D" id="3.40.50.10540">
    <property type="entry name" value="Crotonobetainyl-coa:carnitine coa-transferase, domain 1"/>
    <property type="match status" value="1"/>
</dbReference>
<organism evidence="2 3">
    <name type="scientific">Pseudooceanicola pacificus</name>
    <dbReference type="NCBI Taxonomy" id="2676438"/>
    <lineage>
        <taxon>Bacteria</taxon>
        <taxon>Pseudomonadati</taxon>
        <taxon>Pseudomonadota</taxon>
        <taxon>Alphaproteobacteria</taxon>
        <taxon>Rhodobacterales</taxon>
        <taxon>Paracoccaceae</taxon>
        <taxon>Pseudooceanicola</taxon>
    </lineage>
</organism>
<dbReference type="InterPro" id="IPR023606">
    <property type="entry name" value="CoA-Trfase_III_dom_1_sf"/>
</dbReference>
<dbReference type="Gene3D" id="3.30.1540.10">
    <property type="entry name" value="formyl-coa transferase, domain 3"/>
    <property type="match status" value="1"/>
</dbReference>
<evidence type="ECO:0000313" key="3">
    <source>
        <dbReference type="Proteomes" id="UP000443843"/>
    </source>
</evidence>
<protein>
    <submittedName>
        <fullName evidence="2">CoA transferase</fullName>
    </submittedName>
</protein>
<keyword evidence="1 2" id="KW-0808">Transferase</keyword>
<dbReference type="InterPro" id="IPR050483">
    <property type="entry name" value="CoA-transferase_III_domain"/>
</dbReference>
<sequence>MSRNTPPPLSGMRVLDFGHTVMGPCCGAILADMGADVIKIEPVGQGDPTRHLGGFGSGYFGFFARNKKSVAIDLKTRTGRDLAKRLIAGADVLVENFAPGTMERLGLDYETLHAENPRLIFASLKGFMPGPYEDRLALDEVVQMMGGLAFMTGPSGRPLRAGTSVVDIAGGMFAVIGIMAALRDRDVTGQGQKVETALYESLVYLMGQHLCYAERSETPIPPMPERVSAWAIYQIFQTADHKPVFLGLTTDNHWQRFCAILGWQDFLDDPDLSTNNLRVAANGRIADRITALFAGMPQVEVLALLERAKVPFAPVRRPEDLFDDPHLGATGGLIATELPDGTVTRLPRLPIRLSDSALAEVTSPPQLGHDTIALLREAGVNEATIEKAIAEAAIQAEANTKGEV</sequence>
<dbReference type="InterPro" id="IPR003673">
    <property type="entry name" value="CoA-Trfase_fam_III"/>
</dbReference>
<dbReference type="Proteomes" id="UP000443843">
    <property type="component" value="Unassembled WGS sequence"/>
</dbReference>
<dbReference type="GO" id="GO:0008410">
    <property type="term" value="F:CoA-transferase activity"/>
    <property type="evidence" value="ECO:0007669"/>
    <property type="project" value="TreeGrafter"/>
</dbReference>
<name>A0A844W4G0_9RHOB</name>